<evidence type="ECO:0000313" key="5">
    <source>
        <dbReference type="EMBL" id="CAI8025443.1"/>
    </source>
</evidence>
<keyword evidence="6" id="KW-1185">Reference proteome</keyword>
<dbReference type="InterPro" id="IPR009072">
    <property type="entry name" value="Histone-fold"/>
</dbReference>
<evidence type="ECO:0000259" key="4">
    <source>
        <dbReference type="Pfam" id="PF00808"/>
    </source>
</evidence>
<dbReference type="InterPro" id="IPR003958">
    <property type="entry name" value="CBFA_NFYB_domain"/>
</dbReference>
<evidence type="ECO:0000313" key="6">
    <source>
        <dbReference type="Proteomes" id="UP001174909"/>
    </source>
</evidence>
<feature type="domain" description="Transcription factor CBF/NF-Y/archaeal histone" evidence="4">
    <location>
        <begin position="39"/>
        <end position="111"/>
    </location>
</feature>
<evidence type="ECO:0000256" key="3">
    <source>
        <dbReference type="SAM" id="MobiDB-lite"/>
    </source>
</evidence>
<dbReference type="GO" id="GO:0046982">
    <property type="term" value="F:protein heterodimerization activity"/>
    <property type="evidence" value="ECO:0007669"/>
    <property type="project" value="InterPro"/>
</dbReference>
<dbReference type="EMBL" id="CASHTH010002151">
    <property type="protein sequence ID" value="CAI8025443.1"/>
    <property type="molecule type" value="Genomic_DNA"/>
</dbReference>
<organism evidence="5 6">
    <name type="scientific">Geodia barretti</name>
    <name type="common">Barrett's horny sponge</name>
    <dbReference type="NCBI Taxonomy" id="519541"/>
    <lineage>
        <taxon>Eukaryota</taxon>
        <taxon>Metazoa</taxon>
        <taxon>Porifera</taxon>
        <taxon>Demospongiae</taxon>
        <taxon>Heteroscleromorpha</taxon>
        <taxon>Tetractinellida</taxon>
        <taxon>Astrophorina</taxon>
        <taxon>Geodiidae</taxon>
        <taxon>Geodia</taxon>
    </lineage>
</organism>
<reference evidence="5" key="1">
    <citation type="submission" date="2023-03" db="EMBL/GenBank/DDBJ databases">
        <authorList>
            <person name="Steffen K."/>
            <person name="Cardenas P."/>
        </authorList>
    </citation>
    <scope>NUCLEOTIDE SEQUENCE</scope>
</reference>
<keyword evidence="2" id="KW-0539">Nucleus</keyword>
<comment type="caution">
    <text evidence="5">The sequence shown here is derived from an EMBL/GenBank/DDBJ whole genome shotgun (WGS) entry which is preliminary data.</text>
</comment>
<evidence type="ECO:0000256" key="1">
    <source>
        <dbReference type="ARBA" id="ARBA00004123"/>
    </source>
</evidence>
<feature type="region of interest" description="Disordered" evidence="3">
    <location>
        <begin position="1"/>
        <end position="30"/>
    </location>
</feature>
<comment type="subcellular location">
    <subcellularLocation>
        <location evidence="1">Nucleus</location>
    </subcellularLocation>
</comment>
<dbReference type="Gene3D" id="1.10.20.10">
    <property type="entry name" value="Histone, subunit A"/>
    <property type="match status" value="1"/>
</dbReference>
<dbReference type="SUPFAM" id="SSF47113">
    <property type="entry name" value="Histone-fold"/>
    <property type="match status" value="1"/>
</dbReference>
<dbReference type="PANTHER" id="PTHR10252:SF79">
    <property type="entry name" value="DNA POLYMERASE EPSILON SUBUNIT 4"/>
    <property type="match status" value="1"/>
</dbReference>
<evidence type="ECO:0000256" key="2">
    <source>
        <dbReference type="ARBA" id="ARBA00023242"/>
    </source>
</evidence>
<dbReference type="AlphaFoldDB" id="A0AA35SA35"/>
<dbReference type="InterPro" id="IPR050568">
    <property type="entry name" value="Transcr_DNA_Rep_Reg"/>
</dbReference>
<accession>A0AA35SA35</accession>
<sequence>MEASQSSQREQQSSQSQRQQKSSAAGVGVGGAAVAGGTQLPLARVKLIIKTDPDTSLASQEAVLLVTKQFRNSPRPQATELFISHLARQAYEYTVQGKRKTLQRRDIDACLSSHDELTFLEGALDPPHTG</sequence>
<dbReference type="Proteomes" id="UP001174909">
    <property type="component" value="Unassembled WGS sequence"/>
</dbReference>
<gene>
    <name evidence="5" type="ORF">GBAR_LOCUS14702</name>
</gene>
<dbReference type="PANTHER" id="PTHR10252">
    <property type="entry name" value="HISTONE-LIKE TRANSCRIPTION FACTOR CCAAT-RELATED"/>
    <property type="match status" value="1"/>
</dbReference>
<dbReference type="GO" id="GO:0006261">
    <property type="term" value="P:DNA-templated DNA replication"/>
    <property type="evidence" value="ECO:0007669"/>
    <property type="project" value="TreeGrafter"/>
</dbReference>
<dbReference type="Pfam" id="PF00808">
    <property type="entry name" value="CBFD_NFYB_HMF"/>
    <property type="match status" value="1"/>
</dbReference>
<name>A0AA35SA35_GEOBA</name>
<feature type="compositionally biased region" description="Low complexity" evidence="3">
    <location>
        <begin position="1"/>
        <end position="26"/>
    </location>
</feature>
<dbReference type="GO" id="GO:0008622">
    <property type="term" value="C:epsilon DNA polymerase complex"/>
    <property type="evidence" value="ECO:0007669"/>
    <property type="project" value="TreeGrafter"/>
</dbReference>
<proteinExistence type="predicted"/>
<protein>
    <submittedName>
        <fullName evidence="5">DNA polymerase epsilon subunit 4</fullName>
    </submittedName>
</protein>
<dbReference type="CDD" id="cd22929">
    <property type="entry name" value="HFD_POLE4-like"/>
    <property type="match status" value="1"/>
</dbReference>